<dbReference type="AlphaFoldDB" id="A0A835RDD8"/>
<comment type="caution">
    <text evidence="2">The sequence shown here is derived from an EMBL/GenBank/DDBJ whole genome shotgun (WGS) entry which is preliminary data.</text>
</comment>
<evidence type="ECO:0000313" key="2">
    <source>
        <dbReference type="EMBL" id="KAG0490190.1"/>
    </source>
</evidence>
<feature type="region of interest" description="Disordered" evidence="1">
    <location>
        <begin position="1"/>
        <end position="22"/>
    </location>
</feature>
<organism evidence="2 3">
    <name type="scientific">Vanilla planifolia</name>
    <name type="common">Vanilla</name>
    <dbReference type="NCBI Taxonomy" id="51239"/>
    <lineage>
        <taxon>Eukaryota</taxon>
        <taxon>Viridiplantae</taxon>
        <taxon>Streptophyta</taxon>
        <taxon>Embryophyta</taxon>
        <taxon>Tracheophyta</taxon>
        <taxon>Spermatophyta</taxon>
        <taxon>Magnoliopsida</taxon>
        <taxon>Liliopsida</taxon>
        <taxon>Asparagales</taxon>
        <taxon>Orchidaceae</taxon>
        <taxon>Vanilloideae</taxon>
        <taxon>Vanilleae</taxon>
        <taxon>Vanilla</taxon>
    </lineage>
</organism>
<proteinExistence type="predicted"/>
<name>A0A835RDD8_VANPL</name>
<dbReference type="EMBL" id="JADCNM010000003">
    <property type="protein sequence ID" value="KAG0490190.1"/>
    <property type="molecule type" value="Genomic_DNA"/>
</dbReference>
<evidence type="ECO:0000256" key="1">
    <source>
        <dbReference type="SAM" id="MobiDB-lite"/>
    </source>
</evidence>
<gene>
    <name evidence="2" type="ORF">HPP92_007053</name>
</gene>
<evidence type="ECO:0000313" key="3">
    <source>
        <dbReference type="Proteomes" id="UP000639772"/>
    </source>
</evidence>
<accession>A0A835RDD8</accession>
<dbReference type="Proteomes" id="UP000639772">
    <property type="component" value="Chromosome 3"/>
</dbReference>
<sequence length="86" mass="9883">MGLGARELGPWPVLSTGTPDMTRERQHAWEDVVVGDRAGNIYLCFRSNDMRKSEIGQWRRRRTMLSPIGRSSVMYMGNRAVEPECR</sequence>
<protein>
    <submittedName>
        <fullName evidence="2">Uncharacterized protein</fullName>
    </submittedName>
</protein>
<reference evidence="2 3" key="1">
    <citation type="journal article" date="2020" name="Nat. Food">
        <title>A phased Vanilla planifolia genome enables genetic improvement of flavour and production.</title>
        <authorList>
            <person name="Hasing T."/>
            <person name="Tang H."/>
            <person name="Brym M."/>
            <person name="Khazi F."/>
            <person name="Huang T."/>
            <person name="Chambers A.H."/>
        </authorList>
    </citation>
    <scope>NUCLEOTIDE SEQUENCE [LARGE SCALE GENOMIC DNA]</scope>
    <source>
        <tissue evidence="2">Leaf</tissue>
    </source>
</reference>